<sequence length="37" mass="4358">MITEFNFDTDSDYYGSDCDCSEYEPDEDRAIPKKTKK</sequence>
<comment type="caution">
    <text evidence="1">The sequence shown here is derived from an EMBL/GenBank/DDBJ whole genome shotgun (WGS) entry which is preliminary data.</text>
</comment>
<name>A0A814RLE6_9BILA</name>
<feature type="non-terminal residue" evidence="1">
    <location>
        <position position="37"/>
    </location>
</feature>
<gene>
    <name evidence="1" type="ORF">OXX778_LOCUS22645</name>
</gene>
<protein>
    <submittedName>
        <fullName evidence="1">Uncharacterized protein</fullName>
    </submittedName>
</protein>
<evidence type="ECO:0000313" key="1">
    <source>
        <dbReference type="EMBL" id="CAF1134982.1"/>
    </source>
</evidence>
<dbReference type="Proteomes" id="UP000663879">
    <property type="component" value="Unassembled WGS sequence"/>
</dbReference>
<accession>A0A814RLE6</accession>
<evidence type="ECO:0000313" key="2">
    <source>
        <dbReference type="Proteomes" id="UP000663879"/>
    </source>
</evidence>
<dbReference type="EMBL" id="CAJNOC010009950">
    <property type="protein sequence ID" value="CAF1134982.1"/>
    <property type="molecule type" value="Genomic_DNA"/>
</dbReference>
<reference evidence="1" key="1">
    <citation type="submission" date="2021-02" db="EMBL/GenBank/DDBJ databases">
        <authorList>
            <person name="Nowell W R."/>
        </authorList>
    </citation>
    <scope>NUCLEOTIDE SEQUENCE</scope>
    <source>
        <strain evidence="1">Ploen Becks lab</strain>
    </source>
</reference>
<keyword evidence="2" id="KW-1185">Reference proteome</keyword>
<dbReference type="AlphaFoldDB" id="A0A814RLE6"/>
<proteinExistence type="predicted"/>
<organism evidence="1 2">
    <name type="scientific">Brachionus calyciflorus</name>
    <dbReference type="NCBI Taxonomy" id="104777"/>
    <lineage>
        <taxon>Eukaryota</taxon>
        <taxon>Metazoa</taxon>
        <taxon>Spiralia</taxon>
        <taxon>Gnathifera</taxon>
        <taxon>Rotifera</taxon>
        <taxon>Eurotatoria</taxon>
        <taxon>Monogononta</taxon>
        <taxon>Pseudotrocha</taxon>
        <taxon>Ploima</taxon>
        <taxon>Brachionidae</taxon>
        <taxon>Brachionus</taxon>
    </lineage>
</organism>